<dbReference type="PANTHER" id="PTHR30005:SF0">
    <property type="entry name" value="RETROGRADE REGULATION PROTEIN 2"/>
    <property type="match status" value="1"/>
</dbReference>
<evidence type="ECO:0000313" key="4">
    <source>
        <dbReference type="EMBL" id="RKN25127.1"/>
    </source>
</evidence>
<organism evidence="3 6">
    <name type="scientific">Streptomyces radicis</name>
    <dbReference type="NCBI Taxonomy" id="1750517"/>
    <lineage>
        <taxon>Bacteria</taxon>
        <taxon>Bacillati</taxon>
        <taxon>Actinomycetota</taxon>
        <taxon>Actinomycetes</taxon>
        <taxon>Kitasatosporales</taxon>
        <taxon>Streptomycetaceae</taxon>
        <taxon>Streptomyces</taxon>
    </lineage>
</organism>
<dbReference type="Proteomes" id="UP000268652">
    <property type="component" value="Unassembled WGS sequence"/>
</dbReference>
<evidence type="ECO:0000313" key="6">
    <source>
        <dbReference type="Proteomes" id="UP000275024"/>
    </source>
</evidence>
<comment type="caution">
    <text evidence="3">The sequence shown here is derived from an EMBL/GenBank/DDBJ whole genome shotgun (WGS) entry which is preliminary data.</text>
</comment>
<comment type="similarity">
    <text evidence="1">Belongs to the GppA/Ppx family.</text>
</comment>
<dbReference type="Proteomes" id="UP000275024">
    <property type="component" value="Unassembled WGS sequence"/>
</dbReference>
<name>A0A3A9WEY2_9ACTN</name>
<dbReference type="InterPro" id="IPR050273">
    <property type="entry name" value="GppA/Ppx_hydrolase"/>
</dbReference>
<evidence type="ECO:0000256" key="1">
    <source>
        <dbReference type="ARBA" id="ARBA00007125"/>
    </source>
</evidence>
<dbReference type="InterPro" id="IPR043129">
    <property type="entry name" value="ATPase_NBD"/>
</dbReference>
<keyword evidence="5" id="KW-1185">Reference proteome</keyword>
<evidence type="ECO:0000313" key="3">
    <source>
        <dbReference type="EMBL" id="RKN10863.1"/>
    </source>
</evidence>
<reference evidence="5 6" key="1">
    <citation type="submission" date="2018-09" db="EMBL/GenBank/DDBJ databases">
        <title>Streptomyces sp. nov. DS1-2, an endophytic actinomycete isolated from roots of Dendrobium scabrilingue.</title>
        <authorList>
            <person name="Kuncharoen N."/>
            <person name="Kudo T."/>
            <person name="Ohkuma M."/>
            <person name="Yuki M."/>
            <person name="Tanasupawat S."/>
        </authorList>
    </citation>
    <scope>NUCLEOTIDE SEQUENCE [LARGE SCALE GENOMIC DNA]</scope>
    <source>
        <strain evidence="3 6">AZ1-7</strain>
        <strain evidence="4 5">DS1-2</strain>
    </source>
</reference>
<dbReference type="OrthoDB" id="9793035at2"/>
<dbReference type="SUPFAM" id="SSF53067">
    <property type="entry name" value="Actin-like ATPase domain"/>
    <property type="match status" value="2"/>
</dbReference>
<feature type="domain" description="Ppx/GppA phosphatase N-terminal" evidence="2">
    <location>
        <begin position="16"/>
        <end position="302"/>
    </location>
</feature>
<sequence length="329" mass="34195">MRIAVLDVGANAACLVVAEVDGRVPVVVGTVKYPLRLGELAGPDGWLGEAAVERVVGAVGAGLGEAARRGAGEPFAFATAIVRDAPNAGRVLDEVHRRTGVSLHTLPGEVEGALTFLAVRRWMGAGSTGGRRAGGRGGPLLSLDIGGGTFEVALGRGEAPDLVVSLPLGARPLTRRWLADGDPPSVGAVRELRRHVADALRVLGGRVRAEAPLRAVGTSRTFHQLARLCGGRQLALADLRSATRRLAALSSAERAALPGISAARARQSLAGAIVAESAMRAMGLAAVTLCPWAIREGILLRHIEDGATWWRHPWPLHPDGAGSAGRQRP</sequence>
<evidence type="ECO:0000313" key="5">
    <source>
        <dbReference type="Proteomes" id="UP000268652"/>
    </source>
</evidence>
<accession>A0A3A9WEY2</accession>
<dbReference type="RefSeq" id="WP_120696133.1">
    <property type="nucleotide sequence ID" value="NZ_RBDX01000004.1"/>
</dbReference>
<dbReference type="EMBL" id="RBDY01000004">
    <property type="protein sequence ID" value="RKN25127.1"/>
    <property type="molecule type" value="Genomic_DNA"/>
</dbReference>
<protein>
    <submittedName>
        <fullName evidence="3">Ppx/GppA family phosphatase</fullName>
    </submittedName>
</protein>
<dbReference type="EMBL" id="RBDX01000004">
    <property type="protein sequence ID" value="RKN10863.1"/>
    <property type="molecule type" value="Genomic_DNA"/>
</dbReference>
<dbReference type="InterPro" id="IPR003695">
    <property type="entry name" value="Ppx_GppA_N"/>
</dbReference>
<dbReference type="AlphaFoldDB" id="A0A3A9WEY2"/>
<evidence type="ECO:0000259" key="2">
    <source>
        <dbReference type="Pfam" id="PF02541"/>
    </source>
</evidence>
<dbReference type="Gene3D" id="3.30.420.40">
    <property type="match status" value="1"/>
</dbReference>
<dbReference type="CDD" id="cd24056">
    <property type="entry name" value="ASKHA_NBD_MtPPX1-like"/>
    <property type="match status" value="1"/>
</dbReference>
<gene>
    <name evidence="4" type="ORF">D7318_07695</name>
    <name evidence="3" type="ORF">D7319_06840</name>
</gene>
<dbReference type="GO" id="GO:0016462">
    <property type="term" value="F:pyrophosphatase activity"/>
    <property type="evidence" value="ECO:0007669"/>
    <property type="project" value="TreeGrafter"/>
</dbReference>
<dbReference type="Gene3D" id="3.30.420.150">
    <property type="entry name" value="Exopolyphosphatase. Domain 2"/>
    <property type="match status" value="1"/>
</dbReference>
<dbReference type="Pfam" id="PF02541">
    <property type="entry name" value="Ppx-GppA"/>
    <property type="match status" value="1"/>
</dbReference>
<proteinExistence type="inferred from homology"/>
<dbReference type="PANTHER" id="PTHR30005">
    <property type="entry name" value="EXOPOLYPHOSPHATASE"/>
    <property type="match status" value="1"/>
</dbReference>